<dbReference type="InterPro" id="IPR001932">
    <property type="entry name" value="PPM-type_phosphatase-like_dom"/>
</dbReference>
<evidence type="ECO:0000313" key="2">
    <source>
        <dbReference type="EMBL" id="MFD1292617.1"/>
    </source>
</evidence>
<organism evidence="2 3">
    <name type="scientific">Lutibacter holmesii</name>
    <dbReference type="NCBI Taxonomy" id="1137985"/>
    <lineage>
        <taxon>Bacteria</taxon>
        <taxon>Pseudomonadati</taxon>
        <taxon>Bacteroidota</taxon>
        <taxon>Flavobacteriia</taxon>
        <taxon>Flavobacteriales</taxon>
        <taxon>Flavobacteriaceae</taxon>
        <taxon>Lutibacter</taxon>
    </lineage>
</organism>
<reference evidence="3" key="1">
    <citation type="journal article" date="2019" name="Int. J. Syst. Evol. Microbiol.">
        <title>The Global Catalogue of Microorganisms (GCM) 10K type strain sequencing project: providing services to taxonomists for standard genome sequencing and annotation.</title>
        <authorList>
            <consortium name="The Broad Institute Genomics Platform"/>
            <consortium name="The Broad Institute Genome Sequencing Center for Infectious Disease"/>
            <person name="Wu L."/>
            <person name="Ma J."/>
        </authorList>
    </citation>
    <scope>NUCLEOTIDE SEQUENCE [LARGE SCALE GENOMIC DNA]</scope>
    <source>
        <strain evidence="3">CCUG 62221</strain>
    </source>
</reference>
<dbReference type="RefSeq" id="WP_386807317.1">
    <property type="nucleotide sequence ID" value="NZ_JBHTMV010000002.1"/>
</dbReference>
<evidence type="ECO:0000313" key="3">
    <source>
        <dbReference type="Proteomes" id="UP001597241"/>
    </source>
</evidence>
<proteinExistence type="predicted"/>
<sequence>MNIHSAIIKGPKKEKLQDALGIINKKYFNLFVVADGLGSSKNSDYGARKAVVSVEKAVNQWRKLIKKDHKVLLQLIHFYWNLLIGDSDFEKKDCLTTCLFAYIDKPEKKILLGQLGDGLLLLKSKGETVLVKSSDEYNFTKSLGSSKSYSDWNIKSINYDTNDFVLLVTSDGISEDLVENKEDDFADSLILEMLKLKRNKRKNYLNQLLENWPTKFHTDDKTICIAWEKKR</sequence>
<dbReference type="EMBL" id="JBHTMV010000002">
    <property type="protein sequence ID" value="MFD1292617.1"/>
    <property type="molecule type" value="Genomic_DNA"/>
</dbReference>
<name>A0ABW3WL61_9FLAO</name>
<dbReference type="Gene3D" id="3.60.40.10">
    <property type="entry name" value="PPM-type phosphatase domain"/>
    <property type="match status" value="1"/>
</dbReference>
<gene>
    <name evidence="2" type="ORF">ACFQ5N_02105</name>
</gene>
<comment type="caution">
    <text evidence="2">The sequence shown here is derived from an EMBL/GenBank/DDBJ whole genome shotgun (WGS) entry which is preliminary data.</text>
</comment>
<evidence type="ECO:0000259" key="1">
    <source>
        <dbReference type="SMART" id="SM00332"/>
    </source>
</evidence>
<keyword evidence="3" id="KW-1185">Reference proteome</keyword>
<feature type="domain" description="PPM-type phosphatase" evidence="1">
    <location>
        <begin position="1"/>
        <end position="226"/>
    </location>
</feature>
<dbReference type="SUPFAM" id="SSF81606">
    <property type="entry name" value="PP2C-like"/>
    <property type="match status" value="1"/>
</dbReference>
<accession>A0ABW3WL61</accession>
<dbReference type="SMART" id="SM00332">
    <property type="entry name" value="PP2Cc"/>
    <property type="match status" value="1"/>
</dbReference>
<dbReference type="Pfam" id="PF13672">
    <property type="entry name" value="PP2C_2"/>
    <property type="match status" value="1"/>
</dbReference>
<dbReference type="Proteomes" id="UP001597241">
    <property type="component" value="Unassembled WGS sequence"/>
</dbReference>
<protein>
    <submittedName>
        <fullName evidence="2">Protein phosphatase 2C domain-containing protein</fullName>
    </submittedName>
</protein>
<dbReference type="InterPro" id="IPR036457">
    <property type="entry name" value="PPM-type-like_dom_sf"/>
</dbReference>